<evidence type="ECO:0000256" key="1">
    <source>
        <dbReference type="SAM" id="MobiDB-lite"/>
    </source>
</evidence>
<keyword evidence="3" id="KW-1185">Reference proteome</keyword>
<dbReference type="Proteomes" id="UP000249829">
    <property type="component" value="Unassembled WGS sequence"/>
</dbReference>
<feature type="region of interest" description="Disordered" evidence="1">
    <location>
        <begin position="1"/>
        <end position="41"/>
    </location>
</feature>
<proteinExistence type="predicted"/>
<feature type="compositionally biased region" description="Basic and acidic residues" evidence="1">
    <location>
        <begin position="31"/>
        <end position="41"/>
    </location>
</feature>
<reference evidence="2 3" key="1">
    <citation type="submission" date="2018-02" db="EMBL/GenBank/DDBJ databases">
        <title>The genomes of Aspergillus section Nigri reveals drivers in fungal speciation.</title>
        <authorList>
            <consortium name="DOE Joint Genome Institute"/>
            <person name="Vesth T.C."/>
            <person name="Nybo J."/>
            <person name="Theobald S."/>
            <person name="Brandl J."/>
            <person name="Frisvad J.C."/>
            <person name="Nielsen K.F."/>
            <person name="Lyhne E.K."/>
            <person name="Kogle M.E."/>
            <person name="Kuo A."/>
            <person name="Riley R."/>
            <person name="Clum A."/>
            <person name="Nolan M."/>
            <person name="Lipzen A."/>
            <person name="Salamov A."/>
            <person name="Henrissat B."/>
            <person name="Wiebenga A."/>
            <person name="De vries R.P."/>
            <person name="Grigoriev I.V."/>
            <person name="Mortensen U.H."/>
            <person name="Andersen M.R."/>
            <person name="Baker S.E."/>
        </authorList>
    </citation>
    <scope>NUCLEOTIDE SEQUENCE [LARGE SCALE GENOMIC DNA]</scope>
    <source>
        <strain evidence="2 3">CBS 115571</strain>
    </source>
</reference>
<organism evidence="2 3">
    <name type="scientific">Aspergillus violaceofuscus (strain CBS 115571)</name>
    <dbReference type="NCBI Taxonomy" id="1450538"/>
    <lineage>
        <taxon>Eukaryota</taxon>
        <taxon>Fungi</taxon>
        <taxon>Dikarya</taxon>
        <taxon>Ascomycota</taxon>
        <taxon>Pezizomycotina</taxon>
        <taxon>Eurotiomycetes</taxon>
        <taxon>Eurotiomycetidae</taxon>
        <taxon>Eurotiales</taxon>
        <taxon>Aspergillaceae</taxon>
        <taxon>Aspergillus</taxon>
    </lineage>
</organism>
<protein>
    <submittedName>
        <fullName evidence="2">Uncharacterized protein</fullName>
    </submittedName>
</protein>
<gene>
    <name evidence="2" type="ORF">BO99DRAFT_414341</name>
</gene>
<name>A0A2V5H0L8_ASPV1</name>
<evidence type="ECO:0000313" key="3">
    <source>
        <dbReference type="Proteomes" id="UP000249829"/>
    </source>
</evidence>
<accession>A0A2V5H0L8</accession>
<dbReference type="EMBL" id="KZ825157">
    <property type="protein sequence ID" value="PYI17388.1"/>
    <property type="molecule type" value="Genomic_DNA"/>
</dbReference>
<dbReference type="AlphaFoldDB" id="A0A2V5H0L8"/>
<evidence type="ECO:0000313" key="2">
    <source>
        <dbReference type="EMBL" id="PYI17388.1"/>
    </source>
</evidence>
<dbReference type="STRING" id="1450538.A0A2V5H0L8"/>
<sequence>MQRPDWRSSSSSSSSSKDSTAPPDVSGSPTVKEEEKVGDIPRRKVPVHVLQDYQIGLTLLHRRGQLQSAYRQSRVEYLLARQESMKDSYAQLLLWALERSSPRTEDEAEILTDLKRLLEAGLVAIQRAMKEPPTFKLTDEDLQLIQLNQLRYTMRDKHNAEGLIDPDEGVRKTLKTRFSSEEKFEDLGLHLSSRLA</sequence>